<comment type="caution">
    <text evidence="1">The sequence shown here is derived from an EMBL/GenBank/DDBJ whole genome shotgun (WGS) entry which is preliminary data.</text>
</comment>
<reference evidence="1" key="2">
    <citation type="submission" date="2023-06" db="EMBL/GenBank/DDBJ databases">
        <authorList>
            <consortium name="Lawrence Berkeley National Laboratory"/>
            <person name="Mondo S.J."/>
            <person name="Hensen N."/>
            <person name="Bonometti L."/>
            <person name="Westerberg I."/>
            <person name="Brannstrom I.O."/>
            <person name="Guillou S."/>
            <person name="Cros-Aarteil S."/>
            <person name="Calhoun S."/>
            <person name="Haridas S."/>
            <person name="Kuo A."/>
            <person name="Pangilinan J."/>
            <person name="Riley R."/>
            <person name="Labutti K."/>
            <person name="Andreopoulos B."/>
            <person name="Lipzen A."/>
            <person name="Chen C."/>
            <person name="Yanf M."/>
            <person name="Daum C."/>
            <person name="Ng V."/>
            <person name="Clum A."/>
            <person name="Steindorff A."/>
            <person name="Ohm R."/>
            <person name="Martin F."/>
            <person name="Silar P."/>
            <person name="Natvig D."/>
            <person name="Lalanne C."/>
            <person name="Gautier V."/>
            <person name="Ament-Velasquez S.L."/>
            <person name="Kruys A."/>
            <person name="Hutchinson M.I."/>
            <person name="Powell A.J."/>
            <person name="Barry K."/>
            <person name="Miller A.N."/>
            <person name="Grigoriev I.V."/>
            <person name="Debuchy R."/>
            <person name="Gladieux P."/>
            <person name="Thoren M.H."/>
            <person name="Johannesson H."/>
        </authorList>
    </citation>
    <scope>NUCLEOTIDE SEQUENCE</scope>
    <source>
        <strain evidence="1">PSN324</strain>
    </source>
</reference>
<dbReference type="SUPFAM" id="SSF53850">
    <property type="entry name" value="Periplasmic binding protein-like II"/>
    <property type="match status" value="1"/>
</dbReference>
<dbReference type="Gene3D" id="3.40.190.10">
    <property type="entry name" value="Periplasmic binding protein-like II"/>
    <property type="match status" value="1"/>
</dbReference>
<sequence length="323" mass="35868">MIKQHPTSSLSKIPRHLPLVVAIQDYYNLNSTQPLSFGPATFINGLPDLWDNPTVDLDAGAEVHVIHDAPHHPDLRVITTVAEVFYRIVGARSSNITTDPASLRGKRIGVSLNSTSEYFAYRYLRDVAGLSPDEYTLVGGSGKDRGLCYSLPCPNGTLPDLLKRGEIDAMTAYEPTTEMAIQTLGAEEAVVFRNDSLYREISVMYTTQSKLDDPATRARIVQFLRVLTKVQSVFAKEPSKIWDRVSNITANGTTQTSPQTLEKIWPLTRWTGGLPDDVEDLLEEEDKWAARDKTLGRGPMTRERIESHVYRGVLAEAEALGPL</sequence>
<dbReference type="PANTHER" id="PTHR30024:SF42">
    <property type="entry name" value="ALIPHATIC SULFONATES-BINDING PROTEIN-RELATED"/>
    <property type="match status" value="1"/>
</dbReference>
<dbReference type="AlphaFoldDB" id="A0AAV9HGI8"/>
<dbReference type="Proteomes" id="UP001321749">
    <property type="component" value="Unassembled WGS sequence"/>
</dbReference>
<accession>A0AAV9HGI8</accession>
<organism evidence="1 2">
    <name type="scientific">Cladorrhinum samala</name>
    <dbReference type="NCBI Taxonomy" id="585594"/>
    <lineage>
        <taxon>Eukaryota</taxon>
        <taxon>Fungi</taxon>
        <taxon>Dikarya</taxon>
        <taxon>Ascomycota</taxon>
        <taxon>Pezizomycotina</taxon>
        <taxon>Sordariomycetes</taxon>
        <taxon>Sordariomycetidae</taxon>
        <taxon>Sordariales</taxon>
        <taxon>Podosporaceae</taxon>
        <taxon>Cladorrhinum</taxon>
    </lineage>
</organism>
<evidence type="ECO:0008006" key="3">
    <source>
        <dbReference type="Google" id="ProtNLM"/>
    </source>
</evidence>
<protein>
    <recommendedName>
        <fullName evidence="3">SsuA/THI5-like domain-containing protein</fullName>
    </recommendedName>
</protein>
<dbReference type="PANTHER" id="PTHR30024">
    <property type="entry name" value="ALIPHATIC SULFONATES-BINDING PROTEIN-RELATED"/>
    <property type="match status" value="1"/>
</dbReference>
<keyword evidence="2" id="KW-1185">Reference proteome</keyword>
<evidence type="ECO:0000313" key="1">
    <source>
        <dbReference type="EMBL" id="KAK4459799.1"/>
    </source>
</evidence>
<proteinExistence type="predicted"/>
<gene>
    <name evidence="1" type="ORF">QBC42DRAFT_310860</name>
</gene>
<name>A0AAV9HGI8_9PEZI</name>
<reference evidence="1" key="1">
    <citation type="journal article" date="2023" name="Mol. Phylogenet. Evol.">
        <title>Genome-scale phylogeny and comparative genomics of the fungal order Sordariales.</title>
        <authorList>
            <person name="Hensen N."/>
            <person name="Bonometti L."/>
            <person name="Westerberg I."/>
            <person name="Brannstrom I.O."/>
            <person name="Guillou S."/>
            <person name="Cros-Aarteil S."/>
            <person name="Calhoun S."/>
            <person name="Haridas S."/>
            <person name="Kuo A."/>
            <person name="Mondo S."/>
            <person name="Pangilinan J."/>
            <person name="Riley R."/>
            <person name="LaButti K."/>
            <person name="Andreopoulos B."/>
            <person name="Lipzen A."/>
            <person name="Chen C."/>
            <person name="Yan M."/>
            <person name="Daum C."/>
            <person name="Ng V."/>
            <person name="Clum A."/>
            <person name="Steindorff A."/>
            <person name="Ohm R.A."/>
            <person name="Martin F."/>
            <person name="Silar P."/>
            <person name="Natvig D.O."/>
            <person name="Lalanne C."/>
            <person name="Gautier V."/>
            <person name="Ament-Velasquez S.L."/>
            <person name="Kruys A."/>
            <person name="Hutchinson M.I."/>
            <person name="Powell A.J."/>
            <person name="Barry K."/>
            <person name="Miller A.N."/>
            <person name="Grigoriev I.V."/>
            <person name="Debuchy R."/>
            <person name="Gladieux P."/>
            <person name="Hiltunen Thoren M."/>
            <person name="Johannesson H."/>
        </authorList>
    </citation>
    <scope>NUCLEOTIDE SEQUENCE</scope>
    <source>
        <strain evidence="1">PSN324</strain>
    </source>
</reference>
<evidence type="ECO:0000313" key="2">
    <source>
        <dbReference type="Proteomes" id="UP001321749"/>
    </source>
</evidence>
<dbReference type="EMBL" id="MU865027">
    <property type="protein sequence ID" value="KAK4459799.1"/>
    <property type="molecule type" value="Genomic_DNA"/>
</dbReference>